<reference evidence="1 2" key="1">
    <citation type="journal article" date="2018" name="Front. Plant Sci.">
        <title>Red Clover (Trifolium pratense) and Zigzag Clover (T. medium) - A Picture of Genomic Similarities and Differences.</title>
        <authorList>
            <person name="Dluhosova J."/>
            <person name="Istvanek J."/>
            <person name="Nedelnik J."/>
            <person name="Repkova J."/>
        </authorList>
    </citation>
    <scope>NUCLEOTIDE SEQUENCE [LARGE SCALE GENOMIC DNA]</scope>
    <source>
        <strain evidence="2">cv. 10/8</strain>
        <tissue evidence="1">Leaf</tissue>
    </source>
</reference>
<keyword evidence="2" id="KW-1185">Reference proteome</keyword>
<evidence type="ECO:0000313" key="2">
    <source>
        <dbReference type="Proteomes" id="UP000265520"/>
    </source>
</evidence>
<comment type="caution">
    <text evidence="1">The sequence shown here is derived from an EMBL/GenBank/DDBJ whole genome shotgun (WGS) entry which is preliminary data.</text>
</comment>
<dbReference type="EMBL" id="LXQA010536223">
    <property type="protein sequence ID" value="MCI57851.1"/>
    <property type="molecule type" value="Genomic_DNA"/>
</dbReference>
<dbReference type="AlphaFoldDB" id="A0A392T9T0"/>
<organism evidence="1 2">
    <name type="scientific">Trifolium medium</name>
    <dbReference type="NCBI Taxonomy" id="97028"/>
    <lineage>
        <taxon>Eukaryota</taxon>
        <taxon>Viridiplantae</taxon>
        <taxon>Streptophyta</taxon>
        <taxon>Embryophyta</taxon>
        <taxon>Tracheophyta</taxon>
        <taxon>Spermatophyta</taxon>
        <taxon>Magnoliopsida</taxon>
        <taxon>eudicotyledons</taxon>
        <taxon>Gunneridae</taxon>
        <taxon>Pentapetalae</taxon>
        <taxon>rosids</taxon>
        <taxon>fabids</taxon>
        <taxon>Fabales</taxon>
        <taxon>Fabaceae</taxon>
        <taxon>Papilionoideae</taxon>
        <taxon>50 kb inversion clade</taxon>
        <taxon>NPAAA clade</taxon>
        <taxon>Hologalegina</taxon>
        <taxon>IRL clade</taxon>
        <taxon>Trifolieae</taxon>
        <taxon>Trifolium</taxon>
    </lineage>
</organism>
<sequence>FAFCFGMCYLYACFQLVTLILHVRYCGLLPPLDDGAVPDAVGHEDDGDFVEYPGVVP</sequence>
<protein>
    <submittedName>
        <fullName evidence="1">Uncharacterized protein</fullName>
    </submittedName>
</protein>
<dbReference type="Proteomes" id="UP000265520">
    <property type="component" value="Unassembled WGS sequence"/>
</dbReference>
<proteinExistence type="predicted"/>
<accession>A0A392T9T0</accession>
<name>A0A392T9T0_9FABA</name>
<evidence type="ECO:0000313" key="1">
    <source>
        <dbReference type="EMBL" id="MCI57851.1"/>
    </source>
</evidence>
<feature type="non-terminal residue" evidence="1">
    <location>
        <position position="1"/>
    </location>
</feature>